<accession>A0ABM4U661</accession>
<organism evidence="12 13">
    <name type="scientific">Coffea arabica</name>
    <name type="common">Arabian coffee</name>
    <dbReference type="NCBI Taxonomy" id="13443"/>
    <lineage>
        <taxon>Eukaryota</taxon>
        <taxon>Viridiplantae</taxon>
        <taxon>Streptophyta</taxon>
        <taxon>Embryophyta</taxon>
        <taxon>Tracheophyta</taxon>
        <taxon>Spermatophyta</taxon>
        <taxon>Magnoliopsida</taxon>
        <taxon>eudicotyledons</taxon>
        <taxon>Gunneridae</taxon>
        <taxon>Pentapetalae</taxon>
        <taxon>asterids</taxon>
        <taxon>lamiids</taxon>
        <taxon>Gentianales</taxon>
        <taxon>Rubiaceae</taxon>
        <taxon>Ixoroideae</taxon>
        <taxon>Gardenieae complex</taxon>
        <taxon>Bertiereae - Coffeeae clade</taxon>
        <taxon>Coffeeae</taxon>
        <taxon>Coffea</taxon>
    </lineage>
</organism>
<dbReference type="Gene3D" id="1.10.10.10">
    <property type="entry name" value="Winged helix-like DNA-binding domain superfamily/Winged helix DNA-binding domain"/>
    <property type="match status" value="1"/>
</dbReference>
<dbReference type="InterPro" id="IPR041118">
    <property type="entry name" value="Rx_N"/>
</dbReference>
<dbReference type="SUPFAM" id="SSF52540">
    <property type="entry name" value="P-loop containing nucleoside triphosphate hydrolases"/>
    <property type="match status" value="1"/>
</dbReference>
<feature type="chain" id="PRO_5047158725" evidence="7">
    <location>
        <begin position="16"/>
        <end position="1163"/>
    </location>
</feature>
<dbReference type="Gene3D" id="1.10.8.430">
    <property type="entry name" value="Helical domain of apoptotic protease-activating factors"/>
    <property type="match status" value="1"/>
</dbReference>
<dbReference type="Pfam" id="PF00931">
    <property type="entry name" value="NB-ARC"/>
    <property type="match status" value="1"/>
</dbReference>
<keyword evidence="4" id="KW-0547">Nucleotide-binding</keyword>
<dbReference type="PRINTS" id="PR00364">
    <property type="entry name" value="DISEASERSIST"/>
</dbReference>
<evidence type="ECO:0000259" key="9">
    <source>
        <dbReference type="Pfam" id="PF18052"/>
    </source>
</evidence>
<feature type="domain" description="Disease resistance N-terminal" evidence="9">
    <location>
        <begin position="9"/>
        <end position="96"/>
    </location>
</feature>
<keyword evidence="12" id="KW-1185">Reference proteome</keyword>
<evidence type="ECO:0000256" key="2">
    <source>
        <dbReference type="ARBA" id="ARBA00022614"/>
    </source>
</evidence>
<evidence type="ECO:0000256" key="1">
    <source>
        <dbReference type="ARBA" id="ARBA00008894"/>
    </source>
</evidence>
<keyword evidence="6" id="KW-0067">ATP-binding</keyword>
<feature type="domain" description="R13L1/DRL21-like LRR repeat region" evidence="11">
    <location>
        <begin position="1073"/>
        <end position="1136"/>
    </location>
</feature>
<reference evidence="12" key="1">
    <citation type="journal article" date="2025" name="Foods">
        <title>Unveiling the Microbial Signatures of Arabica Coffee Cherries: Insights into Ripeness Specific Diversity, Functional Traits, and Implications for Quality and Safety.</title>
        <authorList>
            <consortium name="RefSeq"/>
            <person name="Tenea G.N."/>
            <person name="Cifuentes V."/>
            <person name="Reyes P."/>
            <person name="Cevallos-Vallejos M."/>
        </authorList>
    </citation>
    <scope>NUCLEOTIDE SEQUENCE [LARGE SCALE GENOMIC DNA]</scope>
</reference>
<dbReference type="Pfam" id="PF18052">
    <property type="entry name" value="Rx_N"/>
    <property type="match status" value="1"/>
</dbReference>
<keyword evidence="7" id="KW-0732">Signal</keyword>
<dbReference type="Gene3D" id="3.40.50.300">
    <property type="entry name" value="P-loop containing nucleotide triphosphate hydrolases"/>
    <property type="match status" value="1"/>
</dbReference>
<dbReference type="Pfam" id="PF23559">
    <property type="entry name" value="WHD_DRP"/>
    <property type="match status" value="1"/>
</dbReference>
<evidence type="ECO:0000313" key="13">
    <source>
        <dbReference type="RefSeq" id="XP_071902775.1"/>
    </source>
</evidence>
<keyword evidence="5" id="KW-0611">Plant defense</keyword>
<dbReference type="Gene3D" id="3.80.10.10">
    <property type="entry name" value="Ribonuclease Inhibitor"/>
    <property type="match status" value="4"/>
</dbReference>
<evidence type="ECO:0000256" key="4">
    <source>
        <dbReference type="ARBA" id="ARBA00022741"/>
    </source>
</evidence>
<feature type="signal peptide" evidence="7">
    <location>
        <begin position="1"/>
        <end position="15"/>
    </location>
</feature>
<dbReference type="Pfam" id="PF25019">
    <property type="entry name" value="LRR_R13L1-DRL21"/>
    <property type="match status" value="2"/>
</dbReference>
<dbReference type="SUPFAM" id="SSF52058">
    <property type="entry name" value="L domain-like"/>
    <property type="match status" value="2"/>
</dbReference>
<gene>
    <name evidence="13" type="primary">LOC113736376</name>
</gene>
<feature type="domain" description="NB-ARC" evidence="8">
    <location>
        <begin position="178"/>
        <end position="351"/>
    </location>
</feature>
<reference evidence="13" key="2">
    <citation type="submission" date="2025-08" db="UniProtKB">
        <authorList>
            <consortium name="RefSeq"/>
        </authorList>
    </citation>
    <scope>IDENTIFICATION</scope>
    <source>
        <tissue evidence="13">Leaves</tissue>
    </source>
</reference>
<evidence type="ECO:0000256" key="3">
    <source>
        <dbReference type="ARBA" id="ARBA00022737"/>
    </source>
</evidence>
<evidence type="ECO:0000259" key="11">
    <source>
        <dbReference type="Pfam" id="PF25019"/>
    </source>
</evidence>
<evidence type="ECO:0000256" key="7">
    <source>
        <dbReference type="SAM" id="SignalP"/>
    </source>
</evidence>
<dbReference type="Gene3D" id="1.20.5.4130">
    <property type="match status" value="1"/>
</dbReference>
<dbReference type="GeneID" id="113736376"/>
<dbReference type="InterPro" id="IPR056789">
    <property type="entry name" value="LRR_R13L1-DRL21"/>
</dbReference>
<evidence type="ECO:0000256" key="5">
    <source>
        <dbReference type="ARBA" id="ARBA00022821"/>
    </source>
</evidence>
<sequence>MANAAISAAVKVVLGTLISIAADRIGMVRGVEAELERLSKTAAMIQGFLADADEKMHTQGVREWLKQLEDEVFKADTVLDELYYDNLRREVKYRNQPMKKKVYFIFSSFNAIGFSSSLASKIRHINTSLERINQRARDLGLDIKYQIEAAPPADAAGARQTDSIVVPNVVGRSGDESKIVDMLSSPSENVLSVIPITGPGGLGKTTLAKSVYNNPKIDGHFGQKIWVCVAKEHIKIMDLFKLILVQLTGEEVKVDDRDVIVKRIGEKLKGQKYFLVLDDVWDHEQGLWNDYFNTLMGLNETKGSWCLVTTRLVPVANAVSRPLKMNGGPYFLGKLSGDECWSIIKGKVMSAGEEVPKELEALKKQILGRCDGLPLAASLIGGLLLTNRREKWHSIVQESLLNEYQSQINQILKVSFDHLSSPSVKKCFAYCSIFPQDTKLGEDELIQHWVAEGFVQPDRQNQRLMEEIVGDYLRILLQNSLLEKVEESWGTYYKMHDLVHDFAKSVLNPKSSSQDRYLALHSYEEMAENVRRNKAASIRSLFLHLGGGISTDMLLRFKCLNVLKLSGDDVKFLPSSIGKLLHLRLLDISSSRITSLPESLCKLYNLQTLTMRNGALKGGFPKRMSDLISLRHLNYCYHRAELKMPVQMGLLTCLQTLEFFNVSQEKGCGIEELGTLKYLKGSLEIRNLGLVKGKEAAKQAKLFEKPDLSDLVFEWESGDRESDNREEDVLEGLQPHPKLQGLEIDSFMGNKFPQWLINLSKLEALRIGDCKRCSELPSLGQLPSLKRLYLIGLDNIRFIGDEFYGITANEEEEEEGRSRASGSGSRRRKFFPALESLWVYGMGNLAEWKGADQVRSTVGEAEADVFPVLRNFYIRDCPQLTALACSGKSLYVEKCHNLTSIKRGYGTASVEKLRIESCDNLRELPDLDLFGSSLQRLTISFCPRLISLGVNGQKCPLPCLEELSIHNCEGLTTISDKMFQSLRSLTVKRCPNLVSFSLNLQETPSLEKFVLENCPKLIPHSFKGFAFATSLRELSINSPFSSVDDFDWSGLRSASTLRELQLEGLPHTESLPHQLQYLTTLTSLSLANFGGIKVLPDWIGNLVSLETLSLWDCVKLQSLPPEAAMRRLTKLTSVEVDECPLLRQRYTPQRGIYLEEEISSDSQ</sequence>
<keyword evidence="3" id="KW-0677">Repeat</keyword>
<dbReference type="InterPro" id="IPR002182">
    <property type="entry name" value="NB-ARC"/>
</dbReference>
<dbReference type="RefSeq" id="XP_071902775.1">
    <property type="nucleotide sequence ID" value="XM_072046674.1"/>
</dbReference>
<feature type="domain" description="R13L1/DRL21-like LRR repeat region" evidence="11">
    <location>
        <begin position="670"/>
        <end position="791"/>
    </location>
</feature>
<dbReference type="PANTHER" id="PTHR36766">
    <property type="entry name" value="PLANT BROAD-SPECTRUM MILDEW RESISTANCE PROTEIN RPW8"/>
    <property type="match status" value="1"/>
</dbReference>
<evidence type="ECO:0000259" key="10">
    <source>
        <dbReference type="Pfam" id="PF23559"/>
    </source>
</evidence>
<evidence type="ECO:0000256" key="6">
    <source>
        <dbReference type="ARBA" id="ARBA00022840"/>
    </source>
</evidence>
<dbReference type="InterPro" id="IPR032675">
    <property type="entry name" value="LRR_dom_sf"/>
</dbReference>
<name>A0ABM4U661_COFAR</name>
<feature type="domain" description="Disease resistance protein winged helix" evidence="10">
    <location>
        <begin position="433"/>
        <end position="503"/>
    </location>
</feature>
<dbReference type="InterPro" id="IPR058922">
    <property type="entry name" value="WHD_DRP"/>
</dbReference>
<dbReference type="InterPro" id="IPR036388">
    <property type="entry name" value="WH-like_DNA-bd_sf"/>
</dbReference>
<dbReference type="InterPro" id="IPR027417">
    <property type="entry name" value="P-loop_NTPase"/>
</dbReference>
<keyword evidence="2" id="KW-0433">Leucine-rich repeat</keyword>
<evidence type="ECO:0000313" key="12">
    <source>
        <dbReference type="Proteomes" id="UP001652660"/>
    </source>
</evidence>
<dbReference type="PANTHER" id="PTHR36766:SF70">
    <property type="entry name" value="DISEASE RESISTANCE PROTEIN RGA4"/>
    <property type="match status" value="1"/>
</dbReference>
<proteinExistence type="inferred from homology"/>
<protein>
    <submittedName>
        <fullName evidence="13">Disease resistance protein RGA3</fullName>
    </submittedName>
</protein>
<dbReference type="Proteomes" id="UP001652660">
    <property type="component" value="Chromosome 1c"/>
</dbReference>
<evidence type="ECO:0000259" key="8">
    <source>
        <dbReference type="Pfam" id="PF00931"/>
    </source>
</evidence>
<comment type="similarity">
    <text evidence="1">Belongs to the disease resistance NB-LRR family.</text>
</comment>
<dbReference type="InterPro" id="IPR042197">
    <property type="entry name" value="Apaf_helical"/>
</dbReference>